<comment type="caution">
    <text evidence="5">The sequence shown here is derived from an EMBL/GenBank/DDBJ whole genome shotgun (WGS) entry which is preliminary data.</text>
</comment>
<name>A0A3R6CQM4_9FIRM</name>
<evidence type="ECO:0000256" key="2">
    <source>
        <dbReference type="SAM" id="MobiDB-lite"/>
    </source>
</evidence>
<evidence type="ECO:0000313" key="5">
    <source>
        <dbReference type="EMBL" id="RHA87696.1"/>
    </source>
</evidence>
<accession>A0A3R6CQM4</accession>
<feature type="transmembrane region" description="Helical" evidence="3">
    <location>
        <begin position="22"/>
        <end position="43"/>
    </location>
</feature>
<feature type="domain" description="SH3b" evidence="4">
    <location>
        <begin position="358"/>
        <end position="424"/>
    </location>
</feature>
<dbReference type="InterPro" id="IPR003646">
    <property type="entry name" value="SH3-like_bac-type"/>
</dbReference>
<feature type="compositionally biased region" description="Acidic residues" evidence="2">
    <location>
        <begin position="82"/>
        <end position="91"/>
    </location>
</feature>
<evidence type="ECO:0000256" key="1">
    <source>
        <dbReference type="ARBA" id="ARBA00010646"/>
    </source>
</evidence>
<dbReference type="PROSITE" id="PS51781">
    <property type="entry name" value="SH3B"/>
    <property type="match status" value="2"/>
</dbReference>
<evidence type="ECO:0000313" key="6">
    <source>
        <dbReference type="Proteomes" id="UP000283492"/>
    </source>
</evidence>
<dbReference type="Proteomes" id="UP000283492">
    <property type="component" value="Unassembled WGS sequence"/>
</dbReference>
<dbReference type="GO" id="GO:0009253">
    <property type="term" value="P:peptidoglycan catabolic process"/>
    <property type="evidence" value="ECO:0007669"/>
    <property type="project" value="InterPro"/>
</dbReference>
<dbReference type="Pfam" id="PF01183">
    <property type="entry name" value="Glyco_hydro_25"/>
    <property type="match status" value="1"/>
</dbReference>
<feature type="domain" description="SH3b" evidence="4">
    <location>
        <begin position="455"/>
        <end position="523"/>
    </location>
</feature>
<dbReference type="GO" id="GO:0016998">
    <property type="term" value="P:cell wall macromolecule catabolic process"/>
    <property type="evidence" value="ECO:0007669"/>
    <property type="project" value="InterPro"/>
</dbReference>
<comment type="similarity">
    <text evidence="1">Belongs to the glycosyl hydrolase 25 family.</text>
</comment>
<dbReference type="PANTHER" id="PTHR34135:SF2">
    <property type="entry name" value="LYSOZYME"/>
    <property type="match status" value="1"/>
</dbReference>
<evidence type="ECO:0000256" key="3">
    <source>
        <dbReference type="SAM" id="Phobius"/>
    </source>
</evidence>
<reference evidence="5 6" key="1">
    <citation type="submission" date="2018-08" db="EMBL/GenBank/DDBJ databases">
        <title>A genome reference for cultivated species of the human gut microbiota.</title>
        <authorList>
            <person name="Zou Y."/>
            <person name="Xue W."/>
            <person name="Luo G."/>
        </authorList>
    </citation>
    <scope>NUCLEOTIDE SEQUENCE [LARGE SCALE GENOMIC DNA]</scope>
    <source>
        <strain evidence="5 6">AM42-1AC</strain>
    </source>
</reference>
<dbReference type="AlphaFoldDB" id="A0A3R6CQM4"/>
<keyword evidence="3" id="KW-0472">Membrane</keyword>
<gene>
    <name evidence="5" type="ORF">DW914_10450</name>
</gene>
<dbReference type="PROSITE" id="PS51904">
    <property type="entry name" value="GLYCOSYL_HYDROL_F25_2"/>
    <property type="match status" value="1"/>
</dbReference>
<dbReference type="Pfam" id="PF08239">
    <property type="entry name" value="SH3_3"/>
    <property type="match status" value="2"/>
</dbReference>
<dbReference type="GO" id="GO:0016052">
    <property type="term" value="P:carbohydrate catabolic process"/>
    <property type="evidence" value="ECO:0007669"/>
    <property type="project" value="TreeGrafter"/>
</dbReference>
<dbReference type="RefSeq" id="WP_118581933.1">
    <property type="nucleotide sequence ID" value="NZ_CABJFX010000018.1"/>
</dbReference>
<dbReference type="SUPFAM" id="SSF51445">
    <property type="entry name" value="(Trans)glycosidases"/>
    <property type="match status" value="1"/>
</dbReference>
<keyword evidence="3" id="KW-1133">Transmembrane helix</keyword>
<keyword evidence="5" id="KW-0378">Hydrolase</keyword>
<dbReference type="EMBL" id="QSFX01000018">
    <property type="protein sequence ID" value="RHA87696.1"/>
    <property type="molecule type" value="Genomic_DNA"/>
</dbReference>
<proteinExistence type="inferred from homology"/>
<dbReference type="CDD" id="cd06414">
    <property type="entry name" value="GH25_LytC-like"/>
    <property type="match status" value="1"/>
</dbReference>
<dbReference type="GO" id="GO:0003796">
    <property type="term" value="F:lysozyme activity"/>
    <property type="evidence" value="ECO:0007669"/>
    <property type="project" value="InterPro"/>
</dbReference>
<feature type="region of interest" description="Disordered" evidence="2">
    <location>
        <begin position="50"/>
        <end position="101"/>
    </location>
</feature>
<dbReference type="InterPro" id="IPR002053">
    <property type="entry name" value="Glyco_hydro_25"/>
</dbReference>
<sequence>MKKYDDDLEFGSLNEDSRDSRFIVPIIIVAVLLVIVIAALILIGKNGKNKDTSADPVATEQSGTTEEEAQNTEVMGAVEATESAEETDADDPQGSSMGNETGASVDVTALLSAGSVAESGETTFGIDVARYQGTIDWSQVAASGVQFAMIRVGYRTQKTGEIVADSNAKYNMQEAQANGIKIGVYFFSTAVTEDEAVQEADWVADYISQYQITYPVAFNCEGFENADSRQYAMTQSERTDMAIAFLNEIYNRGYTPMFYAAKNEMLGDAKWDTSRIEKTYKIWVSQYPSVPYPQTAQSDYTGTHAMWQYTNQGTVAGISKPVDVDIAYFGYEGIADAKSDVTPETVSADAEALMNFSDVNETVTAKQSTNLRNIPSQGSDATVVATLQNGETATRTGVSGSGWSRVSYNGQTLYAVSSYLTTDLGYTAPAANTAAETTTTDGSGSGDGLKTKFTACNDVVTAKIEVNLRTLPSVTNPDAAVVAVLKNGETVTRTGINTDYGWSRVDYNGQTLYCVSSYLTSAQ</sequence>
<dbReference type="Gene3D" id="3.20.20.80">
    <property type="entry name" value="Glycosidases"/>
    <property type="match status" value="1"/>
</dbReference>
<dbReference type="Gene3D" id="2.30.30.40">
    <property type="entry name" value="SH3 Domains"/>
    <property type="match status" value="2"/>
</dbReference>
<protein>
    <submittedName>
        <fullName evidence="5">Glycoside hydrolase family 25</fullName>
    </submittedName>
</protein>
<dbReference type="SMART" id="SM00287">
    <property type="entry name" value="SH3b"/>
    <property type="match status" value="2"/>
</dbReference>
<dbReference type="PANTHER" id="PTHR34135">
    <property type="entry name" value="LYSOZYME"/>
    <property type="match status" value="1"/>
</dbReference>
<keyword evidence="3" id="KW-0812">Transmembrane</keyword>
<organism evidence="5 6">
    <name type="scientific">Roseburia inulinivorans</name>
    <dbReference type="NCBI Taxonomy" id="360807"/>
    <lineage>
        <taxon>Bacteria</taxon>
        <taxon>Bacillati</taxon>
        <taxon>Bacillota</taxon>
        <taxon>Clostridia</taxon>
        <taxon>Lachnospirales</taxon>
        <taxon>Lachnospiraceae</taxon>
        <taxon>Roseburia</taxon>
    </lineage>
</organism>
<dbReference type="InterPro" id="IPR017853">
    <property type="entry name" value="GH"/>
</dbReference>
<evidence type="ECO:0000259" key="4">
    <source>
        <dbReference type="PROSITE" id="PS51781"/>
    </source>
</evidence>